<dbReference type="GO" id="GO:0008017">
    <property type="term" value="F:microtubule binding"/>
    <property type="evidence" value="ECO:0007669"/>
    <property type="project" value="InterPro"/>
</dbReference>
<dbReference type="Proteomes" id="UP000007305">
    <property type="component" value="Chromosome 6"/>
</dbReference>
<evidence type="ECO:0000313" key="3">
    <source>
        <dbReference type="Proteomes" id="UP000007305"/>
    </source>
</evidence>
<feature type="compositionally biased region" description="Polar residues" evidence="1">
    <location>
        <begin position="172"/>
        <end position="183"/>
    </location>
</feature>
<dbReference type="InterPro" id="IPR033337">
    <property type="entry name" value="TORTIFOLIA1/SINE1-2"/>
</dbReference>
<dbReference type="AlphaFoldDB" id="A0A804PVF3"/>
<dbReference type="GO" id="GO:0005874">
    <property type="term" value="C:microtubule"/>
    <property type="evidence" value="ECO:0007669"/>
    <property type="project" value="InterPro"/>
</dbReference>
<evidence type="ECO:0000313" key="2">
    <source>
        <dbReference type="EnsemblPlants" id="Zm00001eb277980_P001"/>
    </source>
</evidence>
<dbReference type="InParanoid" id="A0A804PVF3"/>
<dbReference type="PANTHER" id="PTHR31355:SF8">
    <property type="entry name" value="TORTIFOLIA1-LIKE PROTEIN 3"/>
    <property type="match status" value="1"/>
</dbReference>
<reference evidence="2" key="3">
    <citation type="submission" date="2021-05" db="UniProtKB">
        <authorList>
            <consortium name="EnsemblPlants"/>
        </authorList>
    </citation>
    <scope>IDENTIFICATION</scope>
    <source>
        <strain evidence="2">cv. B73</strain>
    </source>
</reference>
<feature type="compositionally biased region" description="Polar residues" evidence="1">
    <location>
        <begin position="152"/>
        <end position="163"/>
    </location>
</feature>
<proteinExistence type="predicted"/>
<dbReference type="Gramene" id="Zm00001eb277980_T001">
    <property type="protein sequence ID" value="Zm00001eb277980_P001"/>
    <property type="gene ID" value="Zm00001eb277980"/>
</dbReference>
<evidence type="ECO:0000256" key="1">
    <source>
        <dbReference type="SAM" id="MobiDB-lite"/>
    </source>
</evidence>
<dbReference type="PANTHER" id="PTHR31355">
    <property type="entry name" value="MICROTUBULE-ASSOCIATED PROTEIN TORTIFOLIA1"/>
    <property type="match status" value="1"/>
</dbReference>
<feature type="region of interest" description="Disordered" evidence="1">
    <location>
        <begin position="125"/>
        <end position="188"/>
    </location>
</feature>
<reference evidence="2" key="2">
    <citation type="submission" date="2019-07" db="EMBL/GenBank/DDBJ databases">
        <authorList>
            <person name="Seetharam A."/>
            <person name="Woodhouse M."/>
            <person name="Cannon E."/>
        </authorList>
    </citation>
    <scope>NUCLEOTIDE SEQUENCE [LARGE SCALE GENOMIC DNA]</scope>
    <source>
        <strain evidence="2">cv. B73</strain>
    </source>
</reference>
<protein>
    <submittedName>
        <fullName evidence="2">Uncharacterized protein</fullName>
    </submittedName>
</protein>
<organism evidence="2 3">
    <name type="scientific">Zea mays</name>
    <name type="common">Maize</name>
    <dbReference type="NCBI Taxonomy" id="4577"/>
    <lineage>
        <taxon>Eukaryota</taxon>
        <taxon>Viridiplantae</taxon>
        <taxon>Streptophyta</taxon>
        <taxon>Embryophyta</taxon>
        <taxon>Tracheophyta</taxon>
        <taxon>Spermatophyta</taxon>
        <taxon>Magnoliopsida</taxon>
        <taxon>Liliopsida</taxon>
        <taxon>Poales</taxon>
        <taxon>Poaceae</taxon>
        <taxon>PACMAD clade</taxon>
        <taxon>Panicoideae</taxon>
        <taxon>Andropogonodae</taxon>
        <taxon>Andropogoneae</taxon>
        <taxon>Tripsacinae</taxon>
        <taxon>Zea</taxon>
    </lineage>
</organism>
<reference evidence="3" key="1">
    <citation type="journal article" date="2009" name="Science">
        <title>The B73 maize genome: complexity, diversity, and dynamics.</title>
        <authorList>
            <person name="Schnable P.S."/>
            <person name="Ware D."/>
            <person name="Fulton R.S."/>
            <person name="Stein J.C."/>
            <person name="Wei F."/>
            <person name="Pasternak S."/>
            <person name="Liang C."/>
            <person name="Zhang J."/>
            <person name="Fulton L."/>
            <person name="Graves T.A."/>
            <person name="Minx P."/>
            <person name="Reily A.D."/>
            <person name="Courtney L."/>
            <person name="Kruchowski S.S."/>
            <person name="Tomlinson C."/>
            <person name="Strong C."/>
            <person name="Delehaunty K."/>
            <person name="Fronick C."/>
            <person name="Courtney B."/>
            <person name="Rock S.M."/>
            <person name="Belter E."/>
            <person name="Du F."/>
            <person name="Kim K."/>
            <person name="Abbott R.M."/>
            <person name="Cotton M."/>
            <person name="Levy A."/>
            <person name="Marchetto P."/>
            <person name="Ochoa K."/>
            <person name="Jackson S.M."/>
            <person name="Gillam B."/>
            <person name="Chen W."/>
            <person name="Yan L."/>
            <person name="Higginbotham J."/>
            <person name="Cardenas M."/>
            <person name="Waligorski J."/>
            <person name="Applebaum E."/>
            <person name="Phelps L."/>
            <person name="Falcone J."/>
            <person name="Kanchi K."/>
            <person name="Thane T."/>
            <person name="Scimone A."/>
            <person name="Thane N."/>
            <person name="Henke J."/>
            <person name="Wang T."/>
            <person name="Ruppert J."/>
            <person name="Shah N."/>
            <person name="Rotter K."/>
            <person name="Hodges J."/>
            <person name="Ingenthron E."/>
            <person name="Cordes M."/>
            <person name="Kohlberg S."/>
            <person name="Sgro J."/>
            <person name="Delgado B."/>
            <person name="Mead K."/>
            <person name="Chinwalla A."/>
            <person name="Leonard S."/>
            <person name="Crouse K."/>
            <person name="Collura K."/>
            <person name="Kudrna D."/>
            <person name="Currie J."/>
            <person name="He R."/>
            <person name="Angelova A."/>
            <person name="Rajasekar S."/>
            <person name="Mueller T."/>
            <person name="Lomeli R."/>
            <person name="Scara G."/>
            <person name="Ko A."/>
            <person name="Delaney K."/>
            <person name="Wissotski M."/>
            <person name="Lopez G."/>
            <person name="Campos D."/>
            <person name="Braidotti M."/>
            <person name="Ashley E."/>
            <person name="Golser W."/>
            <person name="Kim H."/>
            <person name="Lee S."/>
            <person name="Lin J."/>
            <person name="Dujmic Z."/>
            <person name="Kim W."/>
            <person name="Talag J."/>
            <person name="Zuccolo A."/>
            <person name="Fan C."/>
            <person name="Sebastian A."/>
            <person name="Kramer M."/>
            <person name="Spiegel L."/>
            <person name="Nascimento L."/>
            <person name="Zutavern T."/>
            <person name="Miller B."/>
            <person name="Ambroise C."/>
            <person name="Muller S."/>
            <person name="Spooner W."/>
            <person name="Narechania A."/>
            <person name="Ren L."/>
            <person name="Wei S."/>
            <person name="Kumari S."/>
            <person name="Faga B."/>
            <person name="Levy M.J."/>
            <person name="McMahan L."/>
            <person name="Van Buren P."/>
            <person name="Vaughn M.W."/>
            <person name="Ying K."/>
            <person name="Yeh C.-T."/>
            <person name="Emrich S.J."/>
            <person name="Jia Y."/>
            <person name="Kalyanaraman A."/>
            <person name="Hsia A.-P."/>
            <person name="Barbazuk W.B."/>
            <person name="Baucom R.S."/>
            <person name="Brutnell T.P."/>
            <person name="Carpita N.C."/>
            <person name="Chaparro C."/>
            <person name="Chia J.-M."/>
            <person name="Deragon J.-M."/>
            <person name="Estill J.C."/>
            <person name="Fu Y."/>
            <person name="Jeddeloh J.A."/>
            <person name="Han Y."/>
            <person name="Lee H."/>
            <person name="Li P."/>
            <person name="Lisch D.R."/>
            <person name="Liu S."/>
            <person name="Liu Z."/>
            <person name="Nagel D.H."/>
            <person name="McCann M.C."/>
            <person name="SanMiguel P."/>
            <person name="Myers A.M."/>
            <person name="Nettleton D."/>
            <person name="Nguyen J."/>
            <person name="Penning B.W."/>
            <person name="Ponnala L."/>
            <person name="Schneider K.L."/>
            <person name="Schwartz D.C."/>
            <person name="Sharma A."/>
            <person name="Soderlund C."/>
            <person name="Springer N.M."/>
            <person name="Sun Q."/>
            <person name="Wang H."/>
            <person name="Waterman M."/>
            <person name="Westerman R."/>
            <person name="Wolfgruber T.K."/>
            <person name="Yang L."/>
            <person name="Yu Y."/>
            <person name="Zhang L."/>
            <person name="Zhou S."/>
            <person name="Zhu Q."/>
            <person name="Bennetzen J.L."/>
            <person name="Dawe R.K."/>
            <person name="Jiang J."/>
            <person name="Jiang N."/>
            <person name="Presting G.G."/>
            <person name="Wessler S.R."/>
            <person name="Aluru S."/>
            <person name="Martienssen R.A."/>
            <person name="Clifton S.W."/>
            <person name="McCombie W.R."/>
            <person name="Wing R.A."/>
            <person name="Wilson R.K."/>
        </authorList>
    </citation>
    <scope>NUCLEOTIDE SEQUENCE [LARGE SCALE GENOMIC DNA]</scope>
    <source>
        <strain evidence="3">cv. B73</strain>
    </source>
</reference>
<keyword evidence="3" id="KW-1185">Reference proteome</keyword>
<feature type="compositionally biased region" description="Low complexity" evidence="1">
    <location>
        <begin position="132"/>
        <end position="151"/>
    </location>
</feature>
<sequence length="270" mass="30162">MKPLSPCRPRPRFWESAASARRRGCDLAYQCLRAEETMPQGGRWRQSTGRLIVLQLFDALFKVLKANDRLFRCSLLVNDTITSEIYGVLALLTLLGTMQVKTVRESMNRMIEAWREIPDLDEEVCSFDVPPSSQSTSSLTDTADSLGSTSTPSITRRNSWPTNRQPPPDASHNVTNRKGSTPSIVGKKILPPSRCSTDQAKKFEGRVDVTVASDATPAKMVTEEKLLNEGSVRERLEARRVLFQKTGDKGYKKLAGPKSGSRVFSIQWGW</sequence>
<name>A0A804PVF3_MAIZE</name>
<dbReference type="EnsemblPlants" id="Zm00001eb277980_T001">
    <property type="protein sequence ID" value="Zm00001eb277980_P001"/>
    <property type="gene ID" value="Zm00001eb277980"/>
</dbReference>
<accession>A0A804PVF3</accession>